<dbReference type="AlphaFoldDB" id="A0A510DSV4"/>
<accession>A0A510DSV4</accession>
<keyword evidence="1" id="KW-1133">Transmembrane helix</keyword>
<dbReference type="GeneID" id="43938192"/>
<dbReference type="KEGG" id="step:IC006_0580"/>
<organism evidence="2 4">
    <name type="scientific">Sulfuracidifex tepidarius</name>
    <dbReference type="NCBI Taxonomy" id="1294262"/>
    <lineage>
        <taxon>Archaea</taxon>
        <taxon>Thermoproteota</taxon>
        <taxon>Thermoprotei</taxon>
        <taxon>Sulfolobales</taxon>
        <taxon>Sulfolobaceae</taxon>
        <taxon>Sulfuracidifex</taxon>
    </lineage>
</organism>
<evidence type="ECO:0000313" key="3">
    <source>
        <dbReference type="EMBL" id="BBG26049.1"/>
    </source>
</evidence>
<evidence type="ECO:0000313" key="5">
    <source>
        <dbReference type="Proteomes" id="UP000325030"/>
    </source>
</evidence>
<reference evidence="2 4" key="2">
    <citation type="journal article" date="2020" name="Int. J. Syst. Evol. Microbiol.">
        <title>Sulfuracidifex tepidarius gen. nov., sp. nov. and transfer of Sulfolobus metallicus Huber and Stetter 1992 to the genus Sulfuracidifex as Sulfuracidifex metallicus comb. nov.</title>
        <authorList>
            <person name="Itoh T."/>
            <person name="Miura T."/>
            <person name="Sakai H.D."/>
            <person name="Kato S."/>
            <person name="Ohkuma M."/>
            <person name="Takashina T."/>
        </authorList>
    </citation>
    <scope>NUCLEOTIDE SEQUENCE [LARGE SCALE GENOMIC DNA]</scope>
    <source>
        <strain evidence="2 4">IC-006</strain>
        <strain evidence="3">IC-007</strain>
    </source>
</reference>
<proteinExistence type="predicted"/>
<protein>
    <submittedName>
        <fullName evidence="2">Uncharacterized protein</fullName>
    </submittedName>
</protein>
<dbReference type="EMBL" id="AP018929">
    <property type="protein sequence ID" value="BBG23296.1"/>
    <property type="molecule type" value="Genomic_DNA"/>
</dbReference>
<keyword evidence="1" id="KW-0472">Membrane</keyword>
<dbReference type="EMBL" id="AP018930">
    <property type="protein sequence ID" value="BBG26049.1"/>
    <property type="molecule type" value="Genomic_DNA"/>
</dbReference>
<gene>
    <name evidence="2" type="ORF">IC006_0580</name>
    <name evidence="3" type="ORF">IC007_0554</name>
</gene>
<dbReference type="Proteomes" id="UP000325030">
    <property type="component" value="Chromosome"/>
</dbReference>
<keyword evidence="1" id="KW-0812">Transmembrane</keyword>
<evidence type="ECO:0000313" key="4">
    <source>
        <dbReference type="Proteomes" id="UP000322983"/>
    </source>
</evidence>
<name>A0A510DSV4_9CREN</name>
<dbReference type="Proteomes" id="UP000322983">
    <property type="component" value="Chromosome"/>
</dbReference>
<sequence>MATLPLQDVIGVVLIIIVSSISLYLSVQLIKELKGDWKSRVNSEPNERVWLLLE</sequence>
<evidence type="ECO:0000313" key="2">
    <source>
        <dbReference type="EMBL" id="BBG23296.1"/>
    </source>
</evidence>
<keyword evidence="4" id="KW-1185">Reference proteome</keyword>
<accession>A0A510E0P0</accession>
<reference evidence="5" key="1">
    <citation type="submission" date="2018-09" db="EMBL/GenBank/DDBJ databases">
        <title>Complete Genome Sequencing of Sulfolobus sp. JCM 16834.</title>
        <authorList>
            <person name="Kato S."/>
            <person name="Itoh T."/>
            <person name="Ohkuma M."/>
        </authorList>
    </citation>
    <scope>NUCLEOTIDE SEQUENCE [LARGE SCALE GENOMIC DNA]</scope>
    <source>
        <strain evidence="5">IC-007</strain>
    </source>
</reference>
<dbReference type="RefSeq" id="WP_156303770.1">
    <property type="nucleotide sequence ID" value="NZ_AP018929.1"/>
</dbReference>
<evidence type="ECO:0000256" key="1">
    <source>
        <dbReference type="SAM" id="Phobius"/>
    </source>
</evidence>
<feature type="transmembrane region" description="Helical" evidence="1">
    <location>
        <begin position="12"/>
        <end position="30"/>
    </location>
</feature>